<feature type="domain" description="Protein kinase" evidence="8">
    <location>
        <begin position="706"/>
        <end position="952"/>
    </location>
</feature>
<dbReference type="PROSITE" id="PS00108">
    <property type="entry name" value="PROTEIN_KINASE_ST"/>
    <property type="match status" value="1"/>
</dbReference>
<evidence type="ECO:0000313" key="9">
    <source>
        <dbReference type="EMBL" id="CAK0783541.1"/>
    </source>
</evidence>
<dbReference type="Pfam" id="PF07714">
    <property type="entry name" value="PK_Tyr_Ser-Thr"/>
    <property type="match status" value="1"/>
</dbReference>
<keyword evidence="5 6" id="KW-0067">ATP-binding</keyword>
<name>A0AAV1I858_9CHLO</name>
<dbReference type="Gene3D" id="3.30.200.20">
    <property type="entry name" value="Phosphorylase Kinase, domain 1"/>
    <property type="match status" value="1"/>
</dbReference>
<dbReference type="SMART" id="SM00220">
    <property type="entry name" value="S_TKc"/>
    <property type="match status" value="3"/>
</dbReference>
<evidence type="ECO:0000256" key="6">
    <source>
        <dbReference type="PROSITE-ProRule" id="PRU10141"/>
    </source>
</evidence>
<proteinExistence type="predicted"/>
<dbReference type="SUPFAM" id="SSF56112">
    <property type="entry name" value="Protein kinase-like (PK-like)"/>
    <property type="match status" value="3"/>
</dbReference>
<dbReference type="InterPro" id="IPR051681">
    <property type="entry name" value="Ser/Thr_Kinases-Pseudokinases"/>
</dbReference>
<evidence type="ECO:0000256" key="7">
    <source>
        <dbReference type="SAM" id="MobiDB-lite"/>
    </source>
</evidence>
<accession>A0AAV1I858</accession>
<dbReference type="EMBL" id="CAUYUE010000008">
    <property type="protein sequence ID" value="CAK0783541.1"/>
    <property type="molecule type" value="Genomic_DNA"/>
</dbReference>
<dbReference type="PROSITE" id="PS50011">
    <property type="entry name" value="PROTEIN_KINASE_DOM"/>
    <property type="match status" value="3"/>
</dbReference>
<evidence type="ECO:0000256" key="2">
    <source>
        <dbReference type="ARBA" id="ARBA00022679"/>
    </source>
</evidence>
<evidence type="ECO:0000256" key="1">
    <source>
        <dbReference type="ARBA" id="ARBA00022527"/>
    </source>
</evidence>
<evidence type="ECO:0000256" key="3">
    <source>
        <dbReference type="ARBA" id="ARBA00022741"/>
    </source>
</evidence>
<feature type="region of interest" description="Disordered" evidence="7">
    <location>
        <begin position="317"/>
        <end position="343"/>
    </location>
</feature>
<dbReference type="InterPro" id="IPR011009">
    <property type="entry name" value="Kinase-like_dom_sf"/>
</dbReference>
<dbReference type="AlphaFoldDB" id="A0AAV1I858"/>
<protein>
    <recommendedName>
        <fullName evidence="8">Protein kinase domain-containing protein</fullName>
    </recommendedName>
</protein>
<dbReference type="InterPro" id="IPR001245">
    <property type="entry name" value="Ser-Thr/Tyr_kinase_cat_dom"/>
</dbReference>
<evidence type="ECO:0000259" key="8">
    <source>
        <dbReference type="PROSITE" id="PS50011"/>
    </source>
</evidence>
<evidence type="ECO:0000256" key="5">
    <source>
        <dbReference type="ARBA" id="ARBA00022840"/>
    </source>
</evidence>
<gene>
    <name evidence="9" type="ORF">CVIRNUC_006740</name>
</gene>
<feature type="domain" description="Protein kinase" evidence="8">
    <location>
        <begin position="29"/>
        <end position="279"/>
    </location>
</feature>
<dbReference type="Pfam" id="PF00069">
    <property type="entry name" value="Pkinase"/>
    <property type="match status" value="2"/>
</dbReference>
<feature type="compositionally biased region" description="Polar residues" evidence="7">
    <location>
        <begin position="630"/>
        <end position="641"/>
    </location>
</feature>
<keyword evidence="2" id="KW-0808">Transferase</keyword>
<keyword evidence="1" id="KW-0723">Serine/threonine-protein kinase</keyword>
<dbReference type="PROSITE" id="PS00107">
    <property type="entry name" value="PROTEIN_KINASE_ATP"/>
    <property type="match status" value="1"/>
</dbReference>
<evidence type="ECO:0000313" key="10">
    <source>
        <dbReference type="Proteomes" id="UP001314263"/>
    </source>
</evidence>
<keyword evidence="4" id="KW-0418">Kinase</keyword>
<keyword evidence="3 6" id="KW-0547">Nucleotide-binding</keyword>
<reference evidence="9 10" key="1">
    <citation type="submission" date="2023-10" db="EMBL/GenBank/DDBJ databases">
        <authorList>
            <person name="Maclean D."/>
            <person name="Macfadyen A."/>
        </authorList>
    </citation>
    <scope>NUCLEOTIDE SEQUENCE [LARGE SCALE GENOMIC DNA]</scope>
</reference>
<feature type="domain" description="Protein kinase" evidence="8">
    <location>
        <begin position="360"/>
        <end position="620"/>
    </location>
</feature>
<evidence type="ECO:0000256" key="4">
    <source>
        <dbReference type="ARBA" id="ARBA00022777"/>
    </source>
</evidence>
<dbReference type="InterPro" id="IPR008271">
    <property type="entry name" value="Ser/Thr_kinase_AS"/>
</dbReference>
<comment type="caution">
    <text evidence="9">The sequence shown here is derived from an EMBL/GenBank/DDBJ whole genome shotgun (WGS) entry which is preliminary data.</text>
</comment>
<dbReference type="PANTHER" id="PTHR44329:SF288">
    <property type="entry name" value="MITOGEN-ACTIVATED PROTEIN KINASE KINASE KINASE 20"/>
    <property type="match status" value="1"/>
</dbReference>
<organism evidence="9 10">
    <name type="scientific">Coccomyxa viridis</name>
    <dbReference type="NCBI Taxonomy" id="1274662"/>
    <lineage>
        <taxon>Eukaryota</taxon>
        <taxon>Viridiplantae</taxon>
        <taxon>Chlorophyta</taxon>
        <taxon>core chlorophytes</taxon>
        <taxon>Trebouxiophyceae</taxon>
        <taxon>Trebouxiophyceae incertae sedis</taxon>
        <taxon>Coccomyxaceae</taxon>
        <taxon>Coccomyxa</taxon>
    </lineage>
</organism>
<dbReference type="GO" id="GO:0005524">
    <property type="term" value="F:ATP binding"/>
    <property type="evidence" value="ECO:0007669"/>
    <property type="project" value="UniProtKB-UniRule"/>
</dbReference>
<dbReference type="Proteomes" id="UP001314263">
    <property type="component" value="Unassembled WGS sequence"/>
</dbReference>
<dbReference type="PANTHER" id="PTHR44329">
    <property type="entry name" value="SERINE/THREONINE-PROTEIN KINASE TNNI3K-RELATED"/>
    <property type="match status" value="1"/>
</dbReference>
<keyword evidence="10" id="KW-1185">Reference proteome</keyword>
<feature type="compositionally biased region" description="Low complexity" evidence="7">
    <location>
        <begin position="650"/>
        <end position="669"/>
    </location>
</feature>
<dbReference type="InterPro" id="IPR000719">
    <property type="entry name" value="Prot_kinase_dom"/>
</dbReference>
<feature type="binding site" evidence="6">
    <location>
        <position position="733"/>
    </location>
    <ligand>
        <name>ATP</name>
        <dbReference type="ChEBI" id="CHEBI:30616"/>
    </ligand>
</feature>
<feature type="compositionally biased region" description="Polar residues" evidence="7">
    <location>
        <begin position="322"/>
        <end position="343"/>
    </location>
</feature>
<dbReference type="Gene3D" id="1.10.510.10">
    <property type="entry name" value="Transferase(Phosphotransferase) domain 1"/>
    <property type="match status" value="3"/>
</dbReference>
<feature type="region of interest" description="Disordered" evidence="7">
    <location>
        <begin position="630"/>
        <end position="669"/>
    </location>
</feature>
<dbReference type="InterPro" id="IPR017441">
    <property type="entry name" value="Protein_kinase_ATP_BS"/>
</dbReference>
<sequence length="953" mass="105663">MAMMQQLKELFKKRSSVRGHGPLDGDNRYKALQALGHDPSCALLLALDKQSRQKVVIKLWQRKSSLDTTELQAELLCLFSLSHPNIVRATALFLTPTHLAGTLDGAPHGTLLERVRASKGLQEADARDIFRQLILLVDYLHRMGVARRNIKLESIALEGDRRHPVARLVDLGPAVLRHASIKADGLEPASHVGYTAPEVLSGNPYDPPAADVWACGVCLYAMLFGSFPYEGSYDLWARSFRAPDEFGVSPKLKELLQKMLTHNPIQRVTLEEVCEHAWLAEGHACISEQNAQHVEMTKGRPTVLSEENTAILEEAGLHSRAPPSSQNPASSGPSQNGSMASAGSTTQELFKKLALDLDREGKAIPLVETAFSRIYKARWGRDPAAAEFMVADIAEQKKHHFRNAPMLRELKHPNVIEFFDIGEIATGEVVSVSEFRPGNTLFHLLHGPDVTSDLCSWYQEGRFFALAIARGLAYLHSLQIIHFDIRPGFVYLDEHRYVIKVLGMYYCTYVSDIDMSDLPVGNPRYAAPELLSAIGKHQHSVQESQQYPITPAVDVYSFGVVLWKLLTQDRIFHGSSSLREPRVPSECPQEVADLYHDCVRPNPAERPTAEEIVARLEDCIGLGQALGRSDTPNFAVNTPSVTEEGRAREQSGGSASSAAGGPPTPGRGAALMEQISWCEEDNHFPTISPNDWELDLRALEIEKDEDGEEVVLGHGQFGQVVKGRYRLAPVAVKRLTNQTASERAAFIKEMAILRACRGSRYIVPFVGASLQKRNMVLVMDLMERGDLYHLLDRRDKQGRQVFSFIHRGRRVAREIALGLCFLHSLRVVHLDVKSLNVLIAADGSAKISDVGLSALMKHSCLSQSLIGGTQAWMAPEVMIGGRVTTKADIFSFGVVLWEICTAERPTRGRMREIRVPDEAPQEISDLIERCMLFDPNARPDAEECVSILTPFST</sequence>
<dbReference type="GO" id="GO:0004674">
    <property type="term" value="F:protein serine/threonine kinase activity"/>
    <property type="evidence" value="ECO:0007669"/>
    <property type="project" value="UniProtKB-KW"/>
</dbReference>